<evidence type="ECO:0000256" key="5">
    <source>
        <dbReference type="SAM" id="Phobius"/>
    </source>
</evidence>
<protein>
    <submittedName>
        <fullName evidence="7">Mechanosensitive ion channel protein MscS</fullName>
    </submittedName>
</protein>
<proteinExistence type="predicted"/>
<comment type="subcellular location">
    <subcellularLocation>
        <location evidence="1">Membrane</location>
    </subcellularLocation>
</comment>
<evidence type="ECO:0000313" key="7">
    <source>
        <dbReference type="EMBL" id="EWC40862.1"/>
    </source>
</evidence>
<accession>A0A061JMC6</accession>
<evidence type="ECO:0000256" key="1">
    <source>
        <dbReference type="ARBA" id="ARBA00004370"/>
    </source>
</evidence>
<evidence type="ECO:0000259" key="6">
    <source>
        <dbReference type="Pfam" id="PF00924"/>
    </source>
</evidence>
<dbReference type="HOGENOM" id="CLU_021080_0_0_6"/>
<dbReference type="GO" id="GO:0016020">
    <property type="term" value="C:membrane"/>
    <property type="evidence" value="ECO:0007669"/>
    <property type="project" value="UniProtKB-SubCell"/>
</dbReference>
<dbReference type="Pfam" id="PF00924">
    <property type="entry name" value="MS_channel_2nd"/>
    <property type="match status" value="1"/>
</dbReference>
<feature type="domain" description="Mechanosensitive ion channel MscS" evidence="6">
    <location>
        <begin position="205"/>
        <end position="271"/>
    </location>
</feature>
<keyword evidence="4 5" id="KW-0472">Membrane</keyword>
<gene>
    <name evidence="7" type="ORF">B597_012750</name>
</gene>
<dbReference type="EMBL" id="AMCZ02000015">
    <property type="protein sequence ID" value="EWC40862.1"/>
    <property type="molecule type" value="Genomic_DNA"/>
</dbReference>
<comment type="caution">
    <text evidence="7">The sequence shown here is derived from an EMBL/GenBank/DDBJ whole genome shotgun (WGS) entry which is preliminary data.</text>
</comment>
<name>A0A061JMC6_STUST</name>
<dbReference type="GO" id="GO:0008381">
    <property type="term" value="F:mechanosensitive monoatomic ion channel activity"/>
    <property type="evidence" value="ECO:0007669"/>
    <property type="project" value="UniProtKB-ARBA"/>
</dbReference>
<dbReference type="Gene3D" id="1.10.287.1260">
    <property type="match status" value="1"/>
</dbReference>
<dbReference type="Gene3D" id="2.30.30.60">
    <property type="match status" value="1"/>
</dbReference>
<sequence>MLPVIGPDERQTGARVIDLPAFLLQWDQYISQPALRTIAAALFVALVLSLFGRLLSALMLRLARAFLFIRELSEQMEKPVRVLLPLAGIQGVWASAPNDLLLIDAARHITTLLIIATLTWLVMRLLRGLQQFIQLRNPLDVEDNLRARQIQTQSRVLLRTLGFFVLLVGAAAMLMTFPGARQFGASLLASAGLAGLAVGFAARPVLANLIAGLQIAMTQPIRMDDVVIVENEWGRIEEITGTYVVVRIWDDRRLIVPLQYFIEKPFQNWTRRGSSLIGTVFLWADYSLPLEPLREELRRLCKEVPELWDGRVCVLQVTDTSEKSIQLRALVSSSDSSRNWDLRCHIRENLLGFIQRQYPHALPQVRADLSVGHKPRVDMTQPEHAEPERQPPV</sequence>
<organism evidence="7 8">
    <name type="scientific">Stutzerimonas stutzeri KOS6</name>
    <dbReference type="NCBI Taxonomy" id="1218352"/>
    <lineage>
        <taxon>Bacteria</taxon>
        <taxon>Pseudomonadati</taxon>
        <taxon>Pseudomonadota</taxon>
        <taxon>Gammaproteobacteria</taxon>
        <taxon>Pseudomonadales</taxon>
        <taxon>Pseudomonadaceae</taxon>
        <taxon>Stutzerimonas</taxon>
    </lineage>
</organism>
<dbReference type="eggNOG" id="COG0668">
    <property type="taxonomic scope" value="Bacteria"/>
</dbReference>
<feature type="transmembrane region" description="Helical" evidence="5">
    <location>
        <begin position="38"/>
        <end position="60"/>
    </location>
</feature>
<reference evidence="7 8" key="1">
    <citation type="journal article" date="2013" name="Genome Announc.">
        <title>Draft Genome of the Nitrogen-Fixing Bacterium Pseudomonas stutzeri Strain KOS6 Isolated from Industrial Hydrocarbon Sludge.</title>
        <authorList>
            <person name="Grigoryeva T.V."/>
            <person name="Laikov A.V."/>
            <person name="Naumova R.P."/>
            <person name="Manolov A.I."/>
            <person name="Larin A.K."/>
            <person name="Karpova I.Y."/>
            <person name="Semashko T.A."/>
            <person name="Alexeev D.G."/>
            <person name="Kostryukova E.S."/>
            <person name="Muller R."/>
            <person name="Govorun V.M."/>
        </authorList>
    </citation>
    <scope>NUCLEOTIDE SEQUENCE [LARGE SCALE GENOMIC DNA]</scope>
    <source>
        <strain evidence="7 8">KOS6</strain>
    </source>
</reference>
<keyword evidence="3 5" id="KW-1133">Transmembrane helix</keyword>
<dbReference type="SUPFAM" id="SSF50182">
    <property type="entry name" value="Sm-like ribonucleoproteins"/>
    <property type="match status" value="1"/>
</dbReference>
<evidence type="ECO:0000256" key="4">
    <source>
        <dbReference type="ARBA" id="ARBA00023136"/>
    </source>
</evidence>
<dbReference type="InterPro" id="IPR023408">
    <property type="entry name" value="MscS_beta-dom_sf"/>
</dbReference>
<feature type="transmembrane region" description="Helical" evidence="5">
    <location>
        <begin position="183"/>
        <end position="202"/>
    </location>
</feature>
<dbReference type="PANTHER" id="PTHR30566">
    <property type="entry name" value="YNAI-RELATED MECHANOSENSITIVE ION CHANNEL"/>
    <property type="match status" value="1"/>
</dbReference>
<dbReference type="AlphaFoldDB" id="A0A061JMC6"/>
<evidence type="ECO:0000256" key="3">
    <source>
        <dbReference type="ARBA" id="ARBA00022989"/>
    </source>
</evidence>
<dbReference type="Proteomes" id="UP000026923">
    <property type="component" value="Unassembled WGS sequence"/>
</dbReference>
<keyword evidence="2 5" id="KW-0812">Transmembrane</keyword>
<dbReference type="InterPro" id="IPR006685">
    <property type="entry name" value="MscS_channel_2nd"/>
</dbReference>
<feature type="transmembrane region" description="Helical" evidence="5">
    <location>
        <begin position="156"/>
        <end position="177"/>
    </location>
</feature>
<dbReference type="InterPro" id="IPR010920">
    <property type="entry name" value="LSM_dom_sf"/>
</dbReference>
<evidence type="ECO:0000313" key="8">
    <source>
        <dbReference type="Proteomes" id="UP000026923"/>
    </source>
</evidence>
<dbReference type="PANTHER" id="PTHR30566:SF25">
    <property type="entry name" value="INNER MEMBRANE PROTEIN"/>
    <property type="match status" value="1"/>
</dbReference>
<evidence type="ECO:0000256" key="2">
    <source>
        <dbReference type="ARBA" id="ARBA00022692"/>
    </source>
</evidence>